<protein>
    <submittedName>
        <fullName evidence="1">Uncharacterized protein</fullName>
    </submittedName>
</protein>
<keyword evidence="2" id="KW-1185">Reference proteome</keyword>
<sequence>MNDGDSEANIAYYCLHKLHILPSQFLNLDDEEKAFVIASIKIKIENDKKKEKEMKRKSRSKKR</sequence>
<comment type="caution">
    <text evidence="1">The sequence shown here is derived from an EMBL/GenBank/DDBJ whole genome shotgun (WGS) entry which is preliminary data.</text>
</comment>
<proteinExistence type="predicted"/>
<organism evidence="1 2">
    <name type="scientific">Massilimicrobiota timonensis</name>
    <dbReference type="NCBI Taxonomy" id="1776392"/>
    <lineage>
        <taxon>Bacteria</taxon>
        <taxon>Bacillati</taxon>
        <taxon>Bacillota</taxon>
        <taxon>Erysipelotrichia</taxon>
        <taxon>Erysipelotrichales</taxon>
        <taxon>Erysipelotrichaceae</taxon>
        <taxon>Massilimicrobiota</taxon>
    </lineage>
</organism>
<name>A0A1Y4SWT0_9FIRM</name>
<dbReference type="Proteomes" id="UP000195305">
    <property type="component" value="Unassembled WGS sequence"/>
</dbReference>
<gene>
    <name evidence="1" type="ORF">B5E75_10970</name>
</gene>
<evidence type="ECO:0000313" key="2">
    <source>
        <dbReference type="Proteomes" id="UP000195305"/>
    </source>
</evidence>
<dbReference type="EMBL" id="NFLJ01000034">
    <property type="protein sequence ID" value="OUQ33253.1"/>
    <property type="molecule type" value="Genomic_DNA"/>
</dbReference>
<accession>A0A1Y4SWT0</accession>
<evidence type="ECO:0000313" key="1">
    <source>
        <dbReference type="EMBL" id="OUQ33253.1"/>
    </source>
</evidence>
<reference evidence="1 2" key="1">
    <citation type="journal article" date="2018" name="BMC Genomics">
        <title>Whole genome sequencing and function prediction of 133 gut anaerobes isolated from chicken caecum in pure cultures.</title>
        <authorList>
            <person name="Medvecky M."/>
            <person name="Cejkova D."/>
            <person name="Polansky O."/>
            <person name="Karasova D."/>
            <person name="Kubasova T."/>
            <person name="Cizek A."/>
            <person name="Rychlik I."/>
        </authorList>
    </citation>
    <scope>NUCLEOTIDE SEQUENCE [LARGE SCALE GENOMIC DNA]</scope>
    <source>
        <strain evidence="1 2">An13</strain>
    </source>
</reference>
<dbReference type="OrthoDB" id="2940820at2"/>
<dbReference type="AlphaFoldDB" id="A0A1Y4SWT0"/>